<dbReference type="EMBL" id="LR721774">
    <property type="protein sequence ID" value="VVV41970.1"/>
    <property type="molecule type" value="Genomic_DNA"/>
</dbReference>
<dbReference type="Gene3D" id="3.80.10.10">
    <property type="entry name" value="Ribonuclease Inhibitor"/>
    <property type="match status" value="2"/>
</dbReference>
<keyword evidence="4" id="KW-0547">Nucleotide-binding</keyword>
<dbReference type="SUPFAM" id="SSF52058">
    <property type="entry name" value="L domain-like"/>
    <property type="match status" value="1"/>
</dbReference>
<evidence type="ECO:0000256" key="2">
    <source>
        <dbReference type="ARBA" id="ARBA00022614"/>
    </source>
</evidence>
<dbReference type="Gene3D" id="3.40.50.300">
    <property type="entry name" value="P-loop containing nucleotide triphosphate hydrolases"/>
    <property type="match status" value="1"/>
</dbReference>
<dbReference type="SUPFAM" id="SSF52540">
    <property type="entry name" value="P-loop containing nucleoside triphosphate hydrolases"/>
    <property type="match status" value="1"/>
</dbReference>
<dbReference type="InterPro" id="IPR042197">
    <property type="entry name" value="Apaf_helical"/>
</dbReference>
<evidence type="ECO:0000256" key="1">
    <source>
        <dbReference type="ARBA" id="ARBA00008894"/>
    </source>
</evidence>
<dbReference type="OMA" id="WECASIE"/>
<dbReference type="Pfam" id="PF00931">
    <property type="entry name" value="NB-ARC"/>
    <property type="match status" value="1"/>
</dbReference>
<dbReference type="Gramene" id="NC1G0135020.1">
    <property type="protein sequence ID" value="NC1G0135020.1:cds"/>
    <property type="gene ID" value="NC1G0135020"/>
</dbReference>
<name>A0A5K0VKT5_9MAGN</name>
<dbReference type="PANTHER" id="PTHR33463">
    <property type="entry name" value="NB-ARC DOMAIN-CONTAINING PROTEIN-RELATED"/>
    <property type="match status" value="1"/>
</dbReference>
<dbReference type="InterPro" id="IPR001611">
    <property type="entry name" value="Leu-rich_rpt"/>
</dbReference>
<dbReference type="GO" id="GO:0043531">
    <property type="term" value="F:ADP binding"/>
    <property type="evidence" value="ECO:0007669"/>
    <property type="project" value="InterPro"/>
</dbReference>
<keyword evidence="3" id="KW-0677">Repeat</keyword>
<dbReference type="InterPro" id="IPR002182">
    <property type="entry name" value="NB-ARC"/>
</dbReference>
<evidence type="ECO:0000259" key="5">
    <source>
        <dbReference type="SMART" id="SM00382"/>
    </source>
</evidence>
<dbReference type="SMART" id="SM00382">
    <property type="entry name" value="AAA"/>
    <property type="match status" value="1"/>
</dbReference>
<evidence type="ECO:0000256" key="3">
    <source>
        <dbReference type="ARBA" id="ARBA00022737"/>
    </source>
</evidence>
<sequence length="977" mass="112068">MALDIATCIFQGCNLFCDLCSPQLKDIINFKENKQRLDSQFEVLMYQKNKIVSYVEGGKRDGKVPSETVERDLQRMEKLERKYRDILEKFEARHCGNCKLLFELSRQIENIGGEIQTETEIGFQYMDGRGVLNDPPPPMVEVLSVPHVYGREEVIKRIMNHLNDDRIRIIGLWGITGVGKTTVAQKVNNELKGKETLVIYVPMKDKPGIEGIQTRIARRLGMTFGEHDNEVTRAAMLFNRLREKKFLLILDEVHRKLDLDHVGVPNRSDQSMMSKVLLTTTDFEMCKTMLSDETVEVELLPKPHALCLFREKAGKVVESHEIQPLAKEAAEECEGLPRFLVLLGEIMRDVHEVGIWNNALRELRALRVTRVLSNWSVADVDKEFRLLRRNIDRITDRSTRLCFLYCCLFSRRYSVNVKRLVSYWRSEGFMEELNSKDSTDKGFQIIGRFRNYCLLKAKDSFSSVMMLGLVRDMGLKMADEEGHQFFVRDEKTNPLRQWPPKGMIPQDIKRISLMGHQIQSLADQPQQVWSELSTLILQHNPLKSITDGFFHGMPALQVLDLSHTEITTLPPSISTLVNAKALYLGDCRYLREMPPIGELRQLKLLDLNHTQIEELPQGLEELSQLKTLILSYTKRLTRIRRGLMPCLLAIEELDMHQSAYSWGLEGMAKLETASLEELSSLHKLEALYVNIQNPICLIPNEFVDQWRILWQFNFSIGGDIELPRRHNRELHVINSDGLLPSETVKMVLRRTQSLVLFNCTGIMWISQVGGSFKDLKSLFVHGCDDVSSLMVRGDDVDQNGAWEVLETLDLRNLANLETIWMGRAPRGGTLGNLTQITISCCPQLRSLFPIGVFVKKNKLKEIHLWECASIEEVFQGEVLEARAGGDGDIEEEACLPFLTRVILKDLPRLTVVCKEEPFLPLLEEVEVKSCPLLKNLPIRDIGAIQQIKGSKIWWEQLKWQNESIKTAMQRLFLDNGE</sequence>
<dbReference type="CDD" id="cd00009">
    <property type="entry name" value="AAA"/>
    <property type="match status" value="1"/>
</dbReference>
<evidence type="ECO:0000256" key="4">
    <source>
        <dbReference type="ARBA" id="ARBA00022840"/>
    </source>
</evidence>
<organism evidence="6">
    <name type="scientific">Nymphaea colorata</name>
    <name type="common">pocket water lily</name>
    <dbReference type="NCBI Taxonomy" id="210225"/>
    <lineage>
        <taxon>Eukaryota</taxon>
        <taxon>Viridiplantae</taxon>
        <taxon>Streptophyta</taxon>
        <taxon>Embryophyta</taxon>
        <taxon>Tracheophyta</taxon>
        <taxon>Spermatophyta</taxon>
        <taxon>Magnoliopsida</taxon>
        <taxon>Nymphaeales</taxon>
        <taxon>Nymphaeaceae</taxon>
        <taxon>Nymphaea</taxon>
    </lineage>
</organism>
<dbReference type="Pfam" id="PF23247">
    <property type="entry name" value="LRR_RPS2"/>
    <property type="match status" value="1"/>
</dbReference>
<keyword evidence="2" id="KW-0433">Leucine-rich repeat</keyword>
<dbReference type="InterPro" id="IPR057135">
    <property type="entry name" value="At4g27190-like_LRR"/>
</dbReference>
<dbReference type="InterPro" id="IPR032675">
    <property type="entry name" value="LRR_dom_sf"/>
</dbReference>
<dbReference type="GO" id="GO:0005524">
    <property type="term" value="F:ATP binding"/>
    <property type="evidence" value="ECO:0007669"/>
    <property type="project" value="UniProtKB-KW"/>
</dbReference>
<dbReference type="InterPro" id="IPR003593">
    <property type="entry name" value="AAA+_ATPase"/>
</dbReference>
<dbReference type="PANTHER" id="PTHR33463:SF204">
    <property type="entry name" value="NB-ARC DOMAIN-CONTAINING PROTEIN"/>
    <property type="match status" value="1"/>
</dbReference>
<keyword evidence="4" id="KW-0067">ATP-binding</keyword>
<dbReference type="InterPro" id="IPR027417">
    <property type="entry name" value="P-loop_NTPase"/>
</dbReference>
<protein>
    <recommendedName>
        <fullName evidence="5">AAA+ ATPase domain-containing protein</fullName>
    </recommendedName>
</protein>
<dbReference type="PRINTS" id="PR00364">
    <property type="entry name" value="DISEASERSIST"/>
</dbReference>
<dbReference type="OrthoDB" id="736010at2759"/>
<dbReference type="InterPro" id="IPR003591">
    <property type="entry name" value="Leu-rich_rpt_typical-subtyp"/>
</dbReference>
<dbReference type="Pfam" id="PF13855">
    <property type="entry name" value="LRR_8"/>
    <property type="match status" value="1"/>
</dbReference>
<dbReference type="SMART" id="SM00369">
    <property type="entry name" value="LRR_TYP"/>
    <property type="match status" value="3"/>
</dbReference>
<dbReference type="InterPro" id="IPR050905">
    <property type="entry name" value="Plant_NBS-LRR"/>
</dbReference>
<evidence type="ECO:0000313" key="6">
    <source>
        <dbReference type="EMBL" id="VVV41970.1"/>
    </source>
</evidence>
<comment type="similarity">
    <text evidence="1">Belongs to the disease resistance NB-LRR family.</text>
</comment>
<dbReference type="Gene3D" id="1.10.8.430">
    <property type="entry name" value="Helical domain of apoptotic protease-activating factors"/>
    <property type="match status" value="1"/>
</dbReference>
<proteinExistence type="inferred from homology"/>
<gene>
    <name evidence="6" type="ORF">NYM_LOCUS2319</name>
</gene>
<reference evidence="6" key="1">
    <citation type="submission" date="2019-09" db="EMBL/GenBank/DDBJ databases">
        <authorList>
            <person name="Zhang L."/>
        </authorList>
    </citation>
    <scope>NUCLEOTIDE SEQUENCE</scope>
</reference>
<dbReference type="AlphaFoldDB" id="A0A5K0VKT5"/>
<feature type="domain" description="AAA+ ATPase" evidence="5">
    <location>
        <begin position="166"/>
        <end position="301"/>
    </location>
</feature>
<accession>A0A5K0VKT5</accession>